<keyword evidence="2" id="KW-0677">Repeat</keyword>
<dbReference type="PANTHER" id="PTHR46809:SF2">
    <property type="entry name" value="GH21273P"/>
    <property type="match status" value="1"/>
</dbReference>
<organism evidence="4 5">
    <name type="scientific">Rhizophagus clarus</name>
    <dbReference type="NCBI Taxonomy" id="94130"/>
    <lineage>
        <taxon>Eukaryota</taxon>
        <taxon>Fungi</taxon>
        <taxon>Fungi incertae sedis</taxon>
        <taxon>Mucoromycota</taxon>
        <taxon>Glomeromycotina</taxon>
        <taxon>Glomeromycetes</taxon>
        <taxon>Glomerales</taxon>
        <taxon>Glomeraceae</taxon>
        <taxon>Rhizophagus</taxon>
    </lineage>
</organism>
<keyword evidence="4" id="KW-0808">Transferase</keyword>
<dbReference type="PANTHER" id="PTHR46809">
    <property type="entry name" value="STROMAL CELL-DERIVED FACTOR 2-LIKE PROTEIN"/>
    <property type="match status" value="1"/>
</dbReference>
<keyword evidence="1" id="KW-0732">Signal</keyword>
<dbReference type="EMBL" id="BLAL01000018">
    <property type="protein sequence ID" value="GES75981.1"/>
    <property type="molecule type" value="Genomic_DNA"/>
</dbReference>
<dbReference type="InterPro" id="IPR013320">
    <property type="entry name" value="ConA-like_dom_sf"/>
</dbReference>
<dbReference type="Gene3D" id="2.80.10.50">
    <property type="match status" value="1"/>
</dbReference>
<dbReference type="InterPro" id="IPR016093">
    <property type="entry name" value="MIR_motif"/>
</dbReference>
<name>A0A8H3QE77_9GLOM</name>
<dbReference type="InterPro" id="IPR036300">
    <property type="entry name" value="MIR_dom_sf"/>
</dbReference>
<evidence type="ECO:0000256" key="2">
    <source>
        <dbReference type="ARBA" id="ARBA00022737"/>
    </source>
</evidence>
<dbReference type="AlphaFoldDB" id="A0A8H3QE77"/>
<evidence type="ECO:0000313" key="5">
    <source>
        <dbReference type="Proteomes" id="UP000615446"/>
    </source>
</evidence>
<feature type="domain" description="MIR" evidence="3">
    <location>
        <begin position="291"/>
        <end position="344"/>
    </location>
</feature>
<dbReference type="Pfam" id="PF13385">
    <property type="entry name" value="Laminin_G_3"/>
    <property type="match status" value="1"/>
</dbReference>
<dbReference type="SMART" id="SM00472">
    <property type="entry name" value="MIR"/>
    <property type="match status" value="3"/>
</dbReference>
<dbReference type="SUPFAM" id="SSF49899">
    <property type="entry name" value="Concanavalin A-like lectins/glucanases"/>
    <property type="match status" value="1"/>
</dbReference>
<gene>
    <name evidence="4" type="ORF">RCL2_000338300</name>
</gene>
<dbReference type="CDD" id="cd23263">
    <property type="entry name" value="beta-trefoil_MIR"/>
    <property type="match status" value="1"/>
</dbReference>
<evidence type="ECO:0000259" key="3">
    <source>
        <dbReference type="PROSITE" id="PS50919"/>
    </source>
</evidence>
<accession>A0A8H3QE77</accession>
<proteinExistence type="predicted"/>
<sequence length="345" mass="39562">MKFAVKEWTELISDPISLGEWDQRIFKHDDLPAVKDKLSITLRLKLRRHGSSWITIFHKGNWNYSVGFSSIGDGLILNKWYHIAYTISDPEKRLDVYINGEWIEFYCIQDVRNQRVIFNDGPLYMYIGSAFNWIGFDGEISNVRYFNWRLSAEKVMEDFLDESQKKPIVYESKIALVHISTGKYLSATNEIKYELGSPNKHHMVICSSEKDVWSIIGASGRSVNVGDPVSLNNTIGLKHHATGCYLHSHDTTHGRVTPISRQQQVTLSPDERNSEDDWLIRRYNQTTSYETCHLMSGDIIGLFHVKTNKPALYSYNVLLGDGSQEVSCSGDGSESNNKWRIELIN</sequence>
<dbReference type="PROSITE" id="PS50919">
    <property type="entry name" value="MIR"/>
    <property type="match status" value="2"/>
</dbReference>
<dbReference type="Gene3D" id="2.60.120.200">
    <property type="match status" value="1"/>
</dbReference>
<protein>
    <submittedName>
        <fullName evidence="4">Glycosyltransferase family 39 protein</fullName>
    </submittedName>
</protein>
<dbReference type="OrthoDB" id="5588846at2759"/>
<feature type="domain" description="MIR" evidence="3">
    <location>
        <begin position="226"/>
        <end position="283"/>
    </location>
</feature>
<reference evidence="4" key="1">
    <citation type="submission" date="2019-10" db="EMBL/GenBank/DDBJ databases">
        <title>Conservation and host-specific expression of non-tandemly repeated heterogenous ribosome RNA gene in arbuscular mycorrhizal fungi.</title>
        <authorList>
            <person name="Maeda T."/>
            <person name="Kobayashi Y."/>
            <person name="Nakagawa T."/>
            <person name="Ezawa T."/>
            <person name="Yamaguchi K."/>
            <person name="Bino T."/>
            <person name="Nishimoto Y."/>
            <person name="Shigenobu S."/>
            <person name="Kawaguchi M."/>
        </authorList>
    </citation>
    <scope>NUCLEOTIDE SEQUENCE</scope>
    <source>
        <strain evidence="4">HR1</strain>
    </source>
</reference>
<evidence type="ECO:0000313" key="4">
    <source>
        <dbReference type="EMBL" id="GES75981.1"/>
    </source>
</evidence>
<dbReference type="SUPFAM" id="SSF82109">
    <property type="entry name" value="MIR domain"/>
    <property type="match status" value="2"/>
</dbReference>
<dbReference type="Proteomes" id="UP000615446">
    <property type="component" value="Unassembled WGS sequence"/>
</dbReference>
<evidence type="ECO:0000256" key="1">
    <source>
        <dbReference type="ARBA" id="ARBA00022729"/>
    </source>
</evidence>
<comment type="caution">
    <text evidence="4">The sequence shown here is derived from an EMBL/GenBank/DDBJ whole genome shotgun (WGS) entry which is preliminary data.</text>
</comment>
<dbReference type="GO" id="GO:0016740">
    <property type="term" value="F:transferase activity"/>
    <property type="evidence" value="ECO:0007669"/>
    <property type="project" value="UniProtKB-KW"/>
</dbReference>